<protein>
    <submittedName>
        <fullName evidence="2">Uncharacterized protein</fullName>
    </submittedName>
</protein>
<name>A0A6A5WJG0_9PLEO</name>
<reference evidence="2" key="1">
    <citation type="journal article" date="2020" name="Stud. Mycol.">
        <title>101 Dothideomycetes genomes: a test case for predicting lifestyles and emergence of pathogens.</title>
        <authorList>
            <person name="Haridas S."/>
            <person name="Albert R."/>
            <person name="Binder M."/>
            <person name="Bloem J."/>
            <person name="Labutti K."/>
            <person name="Salamov A."/>
            <person name="Andreopoulos B."/>
            <person name="Baker S."/>
            <person name="Barry K."/>
            <person name="Bills G."/>
            <person name="Bluhm B."/>
            <person name="Cannon C."/>
            <person name="Castanera R."/>
            <person name="Culley D."/>
            <person name="Daum C."/>
            <person name="Ezra D."/>
            <person name="Gonzalez J."/>
            <person name="Henrissat B."/>
            <person name="Kuo A."/>
            <person name="Liang C."/>
            <person name="Lipzen A."/>
            <person name="Lutzoni F."/>
            <person name="Magnuson J."/>
            <person name="Mondo S."/>
            <person name="Nolan M."/>
            <person name="Ohm R."/>
            <person name="Pangilinan J."/>
            <person name="Park H.-J."/>
            <person name="Ramirez L."/>
            <person name="Alfaro M."/>
            <person name="Sun H."/>
            <person name="Tritt A."/>
            <person name="Yoshinaga Y."/>
            <person name="Zwiers L.-H."/>
            <person name="Turgeon B."/>
            <person name="Goodwin S."/>
            <person name="Spatafora J."/>
            <person name="Crous P."/>
            <person name="Grigoriev I."/>
        </authorList>
    </citation>
    <scope>NUCLEOTIDE SEQUENCE</scope>
    <source>
        <strain evidence="2">CBS 123094</strain>
    </source>
</reference>
<gene>
    <name evidence="2" type="ORF">P154DRAFT_565144</name>
</gene>
<feature type="region of interest" description="Disordered" evidence="1">
    <location>
        <begin position="1"/>
        <end position="70"/>
    </location>
</feature>
<dbReference type="EMBL" id="ML977609">
    <property type="protein sequence ID" value="KAF1997796.1"/>
    <property type="molecule type" value="Genomic_DNA"/>
</dbReference>
<feature type="compositionally biased region" description="Basic and acidic residues" evidence="1">
    <location>
        <begin position="166"/>
        <end position="180"/>
    </location>
</feature>
<feature type="region of interest" description="Disordered" evidence="1">
    <location>
        <begin position="90"/>
        <end position="191"/>
    </location>
</feature>
<feature type="compositionally biased region" description="Basic and acidic residues" evidence="1">
    <location>
        <begin position="108"/>
        <end position="124"/>
    </location>
</feature>
<keyword evidence="3" id="KW-1185">Reference proteome</keyword>
<feature type="compositionally biased region" description="Low complexity" evidence="1">
    <location>
        <begin position="1"/>
        <end position="14"/>
    </location>
</feature>
<evidence type="ECO:0000313" key="3">
    <source>
        <dbReference type="Proteomes" id="UP000799779"/>
    </source>
</evidence>
<dbReference type="AlphaFoldDB" id="A0A6A5WJG0"/>
<evidence type="ECO:0000256" key="1">
    <source>
        <dbReference type="SAM" id="MobiDB-lite"/>
    </source>
</evidence>
<evidence type="ECO:0000313" key="2">
    <source>
        <dbReference type="EMBL" id="KAF1997796.1"/>
    </source>
</evidence>
<feature type="compositionally biased region" description="Basic residues" evidence="1">
    <location>
        <begin position="125"/>
        <end position="139"/>
    </location>
</feature>
<feature type="compositionally biased region" description="Basic residues" evidence="1">
    <location>
        <begin position="46"/>
        <end position="63"/>
    </location>
</feature>
<organism evidence="2 3">
    <name type="scientific">Amniculicola lignicola CBS 123094</name>
    <dbReference type="NCBI Taxonomy" id="1392246"/>
    <lineage>
        <taxon>Eukaryota</taxon>
        <taxon>Fungi</taxon>
        <taxon>Dikarya</taxon>
        <taxon>Ascomycota</taxon>
        <taxon>Pezizomycotina</taxon>
        <taxon>Dothideomycetes</taxon>
        <taxon>Pleosporomycetidae</taxon>
        <taxon>Pleosporales</taxon>
        <taxon>Amniculicolaceae</taxon>
        <taxon>Amniculicola</taxon>
    </lineage>
</organism>
<dbReference type="Proteomes" id="UP000799779">
    <property type="component" value="Unassembled WGS sequence"/>
</dbReference>
<proteinExistence type="predicted"/>
<feature type="compositionally biased region" description="Polar residues" evidence="1">
    <location>
        <begin position="20"/>
        <end position="29"/>
    </location>
</feature>
<feature type="compositionally biased region" description="Acidic residues" evidence="1">
    <location>
        <begin position="182"/>
        <end position="191"/>
    </location>
</feature>
<accession>A0A6A5WJG0</accession>
<sequence length="191" mass="21581">MADQQPTQTTNAAPPTAPNGSSTQQQNKARSTRAERRERNTEKRGVKNHTRNSRVSKPAHRQKQHEDEIKASIDQVINYLCRIRNSGNYDEKKTLLDRFTSADAKPAAAEKKKKEPSPEKLEKIAKRKELRAEKRKAKFAAREQQNAEGAPVSETLVAETAATQVEQKEETTTTEVHPDDALAFDELDYEE</sequence>
<feature type="compositionally biased region" description="Basic and acidic residues" evidence="1">
    <location>
        <begin position="32"/>
        <end position="45"/>
    </location>
</feature>